<name>A0ABD0K7H4_9CAEN</name>
<gene>
    <name evidence="1" type="ORF">BaRGS_00025900</name>
</gene>
<dbReference type="AlphaFoldDB" id="A0ABD0K7H4"/>
<evidence type="ECO:0000313" key="1">
    <source>
        <dbReference type="EMBL" id="KAK7482867.1"/>
    </source>
</evidence>
<keyword evidence="2" id="KW-1185">Reference proteome</keyword>
<sequence length="87" mass="9682">MKQYEIVPVPVSPHPFVVHISLNIPLPEKADVRCAPIICRALRYHPLISLYRSDTFVSSSGVPRDLITDRWAPADGGTNALRHTHGN</sequence>
<dbReference type="Proteomes" id="UP001519460">
    <property type="component" value="Unassembled WGS sequence"/>
</dbReference>
<protein>
    <submittedName>
        <fullName evidence="1">Uncharacterized protein</fullName>
    </submittedName>
</protein>
<proteinExistence type="predicted"/>
<organism evidence="1 2">
    <name type="scientific">Batillaria attramentaria</name>
    <dbReference type="NCBI Taxonomy" id="370345"/>
    <lineage>
        <taxon>Eukaryota</taxon>
        <taxon>Metazoa</taxon>
        <taxon>Spiralia</taxon>
        <taxon>Lophotrochozoa</taxon>
        <taxon>Mollusca</taxon>
        <taxon>Gastropoda</taxon>
        <taxon>Caenogastropoda</taxon>
        <taxon>Sorbeoconcha</taxon>
        <taxon>Cerithioidea</taxon>
        <taxon>Batillariidae</taxon>
        <taxon>Batillaria</taxon>
    </lineage>
</organism>
<reference evidence="1 2" key="1">
    <citation type="journal article" date="2023" name="Sci. Data">
        <title>Genome assembly of the Korean intertidal mud-creeper Batillaria attramentaria.</title>
        <authorList>
            <person name="Patra A.K."/>
            <person name="Ho P.T."/>
            <person name="Jun S."/>
            <person name="Lee S.J."/>
            <person name="Kim Y."/>
            <person name="Won Y.J."/>
        </authorList>
    </citation>
    <scope>NUCLEOTIDE SEQUENCE [LARGE SCALE GENOMIC DNA]</scope>
    <source>
        <strain evidence="1">Wonlab-2016</strain>
    </source>
</reference>
<comment type="caution">
    <text evidence="1">The sequence shown here is derived from an EMBL/GenBank/DDBJ whole genome shotgun (WGS) entry which is preliminary data.</text>
</comment>
<evidence type="ECO:0000313" key="2">
    <source>
        <dbReference type="Proteomes" id="UP001519460"/>
    </source>
</evidence>
<dbReference type="EMBL" id="JACVVK020000237">
    <property type="protein sequence ID" value="KAK7482867.1"/>
    <property type="molecule type" value="Genomic_DNA"/>
</dbReference>
<accession>A0ABD0K7H4</accession>